<feature type="compositionally biased region" description="Basic and acidic residues" evidence="1">
    <location>
        <begin position="149"/>
        <end position="162"/>
    </location>
</feature>
<keyword evidence="3" id="KW-1185">Reference proteome</keyword>
<sequence length="281" mass="30859">MLLQRDELFAILATMLHTFFHIVPVTVSKAVTHIPLPPASASSFARENCLPSLNEGLIQVNLTRTVNGDEFTRYCGLNCDQLCHSAGAVRLLCDIKEIPQCRCKCLNNETILSDSSTCKASLQGCQPPILHIHVPPIGDDSSSNTSSSRIDEREETQGDLSKRPTPLECRLLGVHSAGTDGRELFNISQSFNVTRIDEKRIEVTLTKVTHELRRLQGQLLKLNVNCQASLFCIAVKLSGSIKHSINFHSPHLPSAMTYDDDITTQEIGTMTPAAKGSFFSG</sequence>
<protein>
    <submittedName>
        <fullName evidence="2">Uncharacterized protein</fullName>
    </submittedName>
</protein>
<dbReference type="Proteomes" id="UP001152320">
    <property type="component" value="Chromosome 2"/>
</dbReference>
<organism evidence="2 3">
    <name type="scientific">Holothuria leucospilota</name>
    <name type="common">Black long sea cucumber</name>
    <name type="synonym">Mertensiothuria leucospilota</name>
    <dbReference type="NCBI Taxonomy" id="206669"/>
    <lineage>
        <taxon>Eukaryota</taxon>
        <taxon>Metazoa</taxon>
        <taxon>Echinodermata</taxon>
        <taxon>Eleutherozoa</taxon>
        <taxon>Echinozoa</taxon>
        <taxon>Holothuroidea</taxon>
        <taxon>Aspidochirotacea</taxon>
        <taxon>Aspidochirotida</taxon>
        <taxon>Holothuriidae</taxon>
        <taxon>Holothuria</taxon>
    </lineage>
</organism>
<gene>
    <name evidence="2" type="ORF">HOLleu_05712</name>
</gene>
<name>A0A9Q1CK89_HOLLE</name>
<dbReference type="AlphaFoldDB" id="A0A9Q1CK89"/>
<proteinExistence type="predicted"/>
<dbReference type="EMBL" id="JAIZAY010000002">
    <property type="protein sequence ID" value="KAJ8046882.1"/>
    <property type="molecule type" value="Genomic_DNA"/>
</dbReference>
<evidence type="ECO:0000313" key="3">
    <source>
        <dbReference type="Proteomes" id="UP001152320"/>
    </source>
</evidence>
<reference evidence="2" key="1">
    <citation type="submission" date="2021-10" db="EMBL/GenBank/DDBJ databases">
        <title>Tropical sea cucumber genome reveals ecological adaptation and Cuvierian tubules defense mechanism.</title>
        <authorList>
            <person name="Chen T."/>
        </authorList>
    </citation>
    <scope>NUCLEOTIDE SEQUENCE</scope>
    <source>
        <strain evidence="2">Nanhai2018</strain>
        <tissue evidence="2">Muscle</tissue>
    </source>
</reference>
<accession>A0A9Q1CK89</accession>
<feature type="region of interest" description="Disordered" evidence="1">
    <location>
        <begin position="133"/>
        <end position="163"/>
    </location>
</feature>
<evidence type="ECO:0000256" key="1">
    <source>
        <dbReference type="SAM" id="MobiDB-lite"/>
    </source>
</evidence>
<evidence type="ECO:0000313" key="2">
    <source>
        <dbReference type="EMBL" id="KAJ8046882.1"/>
    </source>
</evidence>
<comment type="caution">
    <text evidence="2">The sequence shown here is derived from an EMBL/GenBank/DDBJ whole genome shotgun (WGS) entry which is preliminary data.</text>
</comment>